<comment type="caution">
    <text evidence="2">The sequence shown here is derived from an EMBL/GenBank/DDBJ whole genome shotgun (WGS) entry which is preliminary data.</text>
</comment>
<gene>
    <name evidence="2" type="ORF">TNCT_269781</name>
</gene>
<keyword evidence="1" id="KW-0732">Signal</keyword>
<accession>A0A8X6HBD0</accession>
<name>A0A8X6HBD0_TRICU</name>
<organism evidence="2 3">
    <name type="scientific">Trichonephila clavata</name>
    <name type="common">Joro spider</name>
    <name type="synonym">Nephila clavata</name>
    <dbReference type="NCBI Taxonomy" id="2740835"/>
    <lineage>
        <taxon>Eukaryota</taxon>
        <taxon>Metazoa</taxon>
        <taxon>Ecdysozoa</taxon>
        <taxon>Arthropoda</taxon>
        <taxon>Chelicerata</taxon>
        <taxon>Arachnida</taxon>
        <taxon>Araneae</taxon>
        <taxon>Araneomorphae</taxon>
        <taxon>Entelegynae</taxon>
        <taxon>Araneoidea</taxon>
        <taxon>Nephilidae</taxon>
        <taxon>Trichonephila</taxon>
    </lineage>
</organism>
<feature type="signal peptide" evidence="1">
    <location>
        <begin position="1"/>
        <end position="20"/>
    </location>
</feature>
<keyword evidence="3" id="KW-1185">Reference proteome</keyword>
<evidence type="ECO:0000313" key="2">
    <source>
        <dbReference type="EMBL" id="GFQ83409.1"/>
    </source>
</evidence>
<dbReference type="AlphaFoldDB" id="A0A8X6HBD0"/>
<protein>
    <submittedName>
        <fullName evidence="2">Uncharacterized protein</fullName>
    </submittedName>
</protein>
<evidence type="ECO:0000313" key="3">
    <source>
        <dbReference type="Proteomes" id="UP000887116"/>
    </source>
</evidence>
<sequence>MKAMISLICLVALCCASAMANNMGVLPYGAYGAYGAYRGYYGLPYAPGVAPYAAPALSAAPVAAAALPAAPAVAAAPAVPGAASVATSIFHIQELGVLCINYFVDDFDLSDVS</sequence>
<feature type="chain" id="PRO_5036496259" evidence="1">
    <location>
        <begin position="21"/>
        <end position="113"/>
    </location>
</feature>
<proteinExistence type="predicted"/>
<reference evidence="2" key="1">
    <citation type="submission" date="2020-07" db="EMBL/GenBank/DDBJ databases">
        <title>Multicomponent nature underlies the extraordinary mechanical properties of spider dragline silk.</title>
        <authorList>
            <person name="Kono N."/>
            <person name="Nakamura H."/>
            <person name="Mori M."/>
            <person name="Yoshida Y."/>
            <person name="Ohtoshi R."/>
            <person name="Malay A.D."/>
            <person name="Moran D.A.P."/>
            <person name="Tomita M."/>
            <person name="Numata K."/>
            <person name="Arakawa K."/>
        </authorList>
    </citation>
    <scope>NUCLEOTIDE SEQUENCE</scope>
</reference>
<dbReference type="Proteomes" id="UP000887116">
    <property type="component" value="Unassembled WGS sequence"/>
</dbReference>
<dbReference type="EMBL" id="BMAO01012710">
    <property type="protein sequence ID" value="GFQ83409.1"/>
    <property type="molecule type" value="Genomic_DNA"/>
</dbReference>
<evidence type="ECO:0000256" key="1">
    <source>
        <dbReference type="SAM" id="SignalP"/>
    </source>
</evidence>